<keyword evidence="2" id="KW-1185">Reference proteome</keyword>
<comment type="caution">
    <text evidence="1">The sequence shown here is derived from an EMBL/GenBank/DDBJ whole genome shotgun (WGS) entry which is preliminary data.</text>
</comment>
<protein>
    <submittedName>
        <fullName evidence="1">Uncharacterized protein</fullName>
    </submittedName>
</protein>
<name>A0A5C6DLL9_9BACT</name>
<sequence length="35" mass="3800">MNSDSPAIGIDLDGCIDEAPEFFVCLHNIGRVTYS</sequence>
<dbReference type="AlphaFoldDB" id="A0A5C6DLL9"/>
<proteinExistence type="predicted"/>
<dbReference type="EMBL" id="SJPY01000007">
    <property type="protein sequence ID" value="TWU37502.1"/>
    <property type="molecule type" value="Genomic_DNA"/>
</dbReference>
<evidence type="ECO:0000313" key="2">
    <source>
        <dbReference type="Proteomes" id="UP000315471"/>
    </source>
</evidence>
<organism evidence="1 2">
    <name type="scientific">Novipirellula aureliae</name>
    <dbReference type="NCBI Taxonomy" id="2527966"/>
    <lineage>
        <taxon>Bacteria</taxon>
        <taxon>Pseudomonadati</taxon>
        <taxon>Planctomycetota</taxon>
        <taxon>Planctomycetia</taxon>
        <taxon>Pirellulales</taxon>
        <taxon>Pirellulaceae</taxon>
        <taxon>Novipirellula</taxon>
    </lineage>
</organism>
<gene>
    <name evidence="1" type="ORF">Q31b_42900</name>
</gene>
<accession>A0A5C6DLL9</accession>
<reference evidence="1 2" key="1">
    <citation type="submission" date="2019-02" db="EMBL/GenBank/DDBJ databases">
        <title>Deep-cultivation of Planctomycetes and their phenomic and genomic characterization uncovers novel biology.</title>
        <authorList>
            <person name="Wiegand S."/>
            <person name="Jogler M."/>
            <person name="Boedeker C."/>
            <person name="Pinto D."/>
            <person name="Vollmers J."/>
            <person name="Rivas-Marin E."/>
            <person name="Kohn T."/>
            <person name="Peeters S.H."/>
            <person name="Heuer A."/>
            <person name="Rast P."/>
            <person name="Oberbeckmann S."/>
            <person name="Bunk B."/>
            <person name="Jeske O."/>
            <person name="Meyerdierks A."/>
            <person name="Storesund J.E."/>
            <person name="Kallscheuer N."/>
            <person name="Luecker S."/>
            <person name="Lage O.M."/>
            <person name="Pohl T."/>
            <person name="Merkel B.J."/>
            <person name="Hornburger P."/>
            <person name="Mueller R.-W."/>
            <person name="Bruemmer F."/>
            <person name="Labrenz M."/>
            <person name="Spormann A.M."/>
            <person name="Op Den Camp H."/>
            <person name="Overmann J."/>
            <person name="Amann R."/>
            <person name="Jetten M.S.M."/>
            <person name="Mascher T."/>
            <person name="Medema M.H."/>
            <person name="Devos D.P."/>
            <person name="Kaster A.-K."/>
            <person name="Ovreas L."/>
            <person name="Rohde M."/>
            <person name="Galperin M.Y."/>
            <person name="Jogler C."/>
        </authorList>
    </citation>
    <scope>NUCLEOTIDE SEQUENCE [LARGE SCALE GENOMIC DNA]</scope>
    <source>
        <strain evidence="1 2">Q31b</strain>
    </source>
</reference>
<evidence type="ECO:0000313" key="1">
    <source>
        <dbReference type="EMBL" id="TWU37502.1"/>
    </source>
</evidence>
<dbReference type="Proteomes" id="UP000315471">
    <property type="component" value="Unassembled WGS sequence"/>
</dbReference>